<dbReference type="EMBL" id="JACOQL010000003">
    <property type="protein sequence ID" value="MBC9247168.1"/>
    <property type="molecule type" value="Genomic_DNA"/>
</dbReference>
<evidence type="ECO:0000256" key="1">
    <source>
        <dbReference type="ARBA" id="ARBA00043967"/>
    </source>
</evidence>
<comment type="caution">
    <text evidence="4">The sequence shown here is derived from an EMBL/GenBank/DDBJ whole genome shotgun (WGS) entry which is preliminary data.</text>
</comment>
<dbReference type="InterPro" id="IPR045595">
    <property type="entry name" value="SufBD_N"/>
</dbReference>
<feature type="domain" description="SUF system FeS cluster assembly SufBD N-terminal" evidence="3">
    <location>
        <begin position="42"/>
        <end position="173"/>
    </location>
</feature>
<evidence type="ECO:0000259" key="2">
    <source>
        <dbReference type="Pfam" id="PF01458"/>
    </source>
</evidence>
<dbReference type="Proteomes" id="UP000608594">
    <property type="component" value="Unassembled WGS sequence"/>
</dbReference>
<dbReference type="RefSeq" id="WP_187793665.1">
    <property type="nucleotide sequence ID" value="NZ_JACOQL010000003.1"/>
</dbReference>
<dbReference type="Pfam" id="PF01458">
    <property type="entry name" value="SUFBD_core"/>
    <property type="match status" value="1"/>
</dbReference>
<organism evidence="4 5">
    <name type="scientific">Paracoccus amoyensis</name>
    <dbReference type="NCBI Taxonomy" id="2760093"/>
    <lineage>
        <taxon>Bacteria</taxon>
        <taxon>Pseudomonadati</taxon>
        <taxon>Pseudomonadota</taxon>
        <taxon>Alphaproteobacteria</taxon>
        <taxon>Rhodobacterales</taxon>
        <taxon>Paracoccaceae</taxon>
        <taxon>Paracoccus</taxon>
    </lineage>
</organism>
<sequence>MVDTAVKTEQVTRQVSDAAKPTDALSARLAALSLPDGGFTAAARKDALARLTQMGLPGPRDEYWRYTDPKPFNAAQPQPMAVDAGATDSPLFSDLDTLKLVFVDGVFDAAASDDLTLEGAQIELLSAAEATSRHWAKDLYGTLETSGQKPVKRPFAALNTIAARDGVLIRVTGNPSRPVHIIHRRADENADAIWHHVVKLEAGTELTLLETGMSGARSNGVIEADIADGAKLHYIASKRAAHQTVGLSHIFARVHAEAQLKSFTLSVNGSVMRHEGVIEIVGDDAVAHIAAAVLGDGHIGPFHHDDTVFITHAAERCESRQVFKKVLKNGAQGVFQGKILVKPGAQKTDGYQISQALLLDENSQFLAKPELEIYADDVICSHGSTTGAIDEEALFYLRSRGIPHDRAIIFLVLSFLADALAEVDSEELRMQINDRLEAWLTDRTGK</sequence>
<dbReference type="GO" id="GO:0016226">
    <property type="term" value="P:iron-sulfur cluster assembly"/>
    <property type="evidence" value="ECO:0007669"/>
    <property type="project" value="InterPro"/>
</dbReference>
<evidence type="ECO:0000259" key="3">
    <source>
        <dbReference type="Pfam" id="PF19295"/>
    </source>
</evidence>
<evidence type="ECO:0000313" key="4">
    <source>
        <dbReference type="EMBL" id="MBC9247168.1"/>
    </source>
</evidence>
<accession>A0A926G7C2</accession>
<gene>
    <name evidence="4" type="ORF">H4P12_10660</name>
</gene>
<dbReference type="InterPro" id="IPR000825">
    <property type="entry name" value="SUF_FeS_clus_asmbl_SufBD_core"/>
</dbReference>
<feature type="domain" description="SUF system FeS cluster assembly SufBD core" evidence="2">
    <location>
        <begin position="188"/>
        <end position="415"/>
    </location>
</feature>
<evidence type="ECO:0000313" key="5">
    <source>
        <dbReference type="Proteomes" id="UP000608594"/>
    </source>
</evidence>
<protein>
    <submittedName>
        <fullName evidence="4">SufD family Fe-S cluster assembly protein</fullName>
    </submittedName>
</protein>
<dbReference type="Pfam" id="PF19295">
    <property type="entry name" value="SufBD_N"/>
    <property type="match status" value="1"/>
</dbReference>
<dbReference type="InterPro" id="IPR055346">
    <property type="entry name" value="Fe-S_cluster_assembly_SufBD"/>
</dbReference>
<keyword evidence="5" id="KW-1185">Reference proteome</keyword>
<dbReference type="InterPro" id="IPR037284">
    <property type="entry name" value="SUF_FeS_clus_asmbl_SufBD_sf"/>
</dbReference>
<dbReference type="SUPFAM" id="SSF101960">
    <property type="entry name" value="Stabilizer of iron transporter SufD"/>
    <property type="match status" value="1"/>
</dbReference>
<dbReference type="PANTHER" id="PTHR43575">
    <property type="entry name" value="PROTEIN ABCI7, CHLOROPLASTIC"/>
    <property type="match status" value="1"/>
</dbReference>
<name>A0A926G7C2_9RHOB</name>
<dbReference type="PANTHER" id="PTHR43575:SF1">
    <property type="entry name" value="PROTEIN ABCI7, CHLOROPLASTIC"/>
    <property type="match status" value="1"/>
</dbReference>
<reference evidence="4" key="1">
    <citation type="submission" date="2020-08" db="EMBL/GenBank/DDBJ databases">
        <title>Paracoccus amoyensis sp. nov., isolated from the surface seawater at coast of Xiamen, Fujian.</title>
        <authorList>
            <person name="Lyu L."/>
        </authorList>
    </citation>
    <scope>NUCLEOTIDE SEQUENCE</scope>
    <source>
        <strain evidence="4">11-3</strain>
    </source>
</reference>
<comment type="similarity">
    <text evidence="1">Belongs to the iron-sulfur cluster assembly SufBD family.</text>
</comment>
<proteinExistence type="inferred from homology"/>
<dbReference type="AlphaFoldDB" id="A0A926G7C2"/>